<evidence type="ECO:0000313" key="3">
    <source>
        <dbReference type="Proteomes" id="UP000053593"/>
    </source>
</evidence>
<dbReference type="AlphaFoldDB" id="A0A0D0C8R5"/>
<accession>A0A0D0C8R5</accession>
<dbReference type="EMBL" id="KN834870">
    <property type="protein sequence ID" value="KIK51173.1"/>
    <property type="molecule type" value="Genomic_DNA"/>
</dbReference>
<gene>
    <name evidence="2" type="ORF">GYMLUDRAFT_982449</name>
</gene>
<keyword evidence="3" id="KW-1185">Reference proteome</keyword>
<reference evidence="2 3" key="1">
    <citation type="submission" date="2014-04" db="EMBL/GenBank/DDBJ databases">
        <title>Evolutionary Origins and Diversification of the Mycorrhizal Mutualists.</title>
        <authorList>
            <consortium name="DOE Joint Genome Institute"/>
            <consortium name="Mycorrhizal Genomics Consortium"/>
            <person name="Kohler A."/>
            <person name="Kuo A."/>
            <person name="Nagy L.G."/>
            <person name="Floudas D."/>
            <person name="Copeland A."/>
            <person name="Barry K.W."/>
            <person name="Cichocki N."/>
            <person name="Veneault-Fourrey C."/>
            <person name="LaButti K."/>
            <person name="Lindquist E.A."/>
            <person name="Lipzen A."/>
            <person name="Lundell T."/>
            <person name="Morin E."/>
            <person name="Murat C."/>
            <person name="Riley R."/>
            <person name="Ohm R."/>
            <person name="Sun H."/>
            <person name="Tunlid A."/>
            <person name="Henrissat B."/>
            <person name="Grigoriev I.V."/>
            <person name="Hibbett D.S."/>
            <person name="Martin F."/>
        </authorList>
    </citation>
    <scope>NUCLEOTIDE SEQUENCE [LARGE SCALE GENOMIC DNA]</scope>
    <source>
        <strain evidence="2 3">FD-317 M1</strain>
    </source>
</reference>
<dbReference type="Proteomes" id="UP000053593">
    <property type="component" value="Unassembled WGS sequence"/>
</dbReference>
<proteinExistence type="predicted"/>
<evidence type="ECO:0000313" key="2">
    <source>
        <dbReference type="EMBL" id="KIK51173.1"/>
    </source>
</evidence>
<feature type="compositionally biased region" description="Polar residues" evidence="1">
    <location>
        <begin position="18"/>
        <end position="31"/>
    </location>
</feature>
<evidence type="ECO:0000256" key="1">
    <source>
        <dbReference type="SAM" id="MobiDB-lite"/>
    </source>
</evidence>
<feature type="compositionally biased region" description="Polar residues" evidence="1">
    <location>
        <begin position="70"/>
        <end position="80"/>
    </location>
</feature>
<protein>
    <submittedName>
        <fullName evidence="2">Uncharacterized protein</fullName>
    </submittedName>
</protein>
<sequence length="256" mass="27633">MGRSPSKRASKSPRKCTAATSNKPVAHTSPSKRLPVQPGATFAELEALARKQTSGPDSTHAESHTPPEGRTQSVAPTQDSHLYEAFNAFGHRPSVFQTPLRQHHGAGVFSSNPFTVAISGTLDEQASQAKNGELSQVQTEVDGLQTQSMVLSPLPPSSPMVETELRPRTSSSPMTQSSFPPSSPSKPPRTRATQKDPLFGRVKGAAKGSQPWNIVRDRGVPAPRIEVSESTRRYRRELEKIICRVSDSIAGSTPSY</sequence>
<feature type="region of interest" description="Disordered" evidence="1">
    <location>
        <begin position="1"/>
        <end position="80"/>
    </location>
</feature>
<dbReference type="HOGENOM" id="CLU_1034597_0_0_1"/>
<feature type="region of interest" description="Disordered" evidence="1">
    <location>
        <begin position="150"/>
        <end position="215"/>
    </location>
</feature>
<feature type="compositionally biased region" description="Basic residues" evidence="1">
    <location>
        <begin position="1"/>
        <end position="14"/>
    </location>
</feature>
<name>A0A0D0C8R5_9AGAR</name>
<feature type="compositionally biased region" description="Low complexity" evidence="1">
    <location>
        <begin position="168"/>
        <end position="180"/>
    </location>
</feature>
<organism evidence="2 3">
    <name type="scientific">Collybiopsis luxurians FD-317 M1</name>
    <dbReference type="NCBI Taxonomy" id="944289"/>
    <lineage>
        <taxon>Eukaryota</taxon>
        <taxon>Fungi</taxon>
        <taxon>Dikarya</taxon>
        <taxon>Basidiomycota</taxon>
        <taxon>Agaricomycotina</taxon>
        <taxon>Agaricomycetes</taxon>
        <taxon>Agaricomycetidae</taxon>
        <taxon>Agaricales</taxon>
        <taxon>Marasmiineae</taxon>
        <taxon>Omphalotaceae</taxon>
        <taxon>Collybiopsis</taxon>
        <taxon>Collybiopsis luxurians</taxon>
    </lineage>
</organism>
<dbReference type="OrthoDB" id="3060861at2759"/>